<protein>
    <submittedName>
        <fullName evidence="1">Uncharacterized protein</fullName>
    </submittedName>
</protein>
<proteinExistence type="predicted"/>
<evidence type="ECO:0000313" key="1">
    <source>
        <dbReference type="EMBL" id="KAH0928999.1"/>
    </source>
</evidence>
<comment type="caution">
    <text evidence="1">The sequence shown here is derived from an EMBL/GenBank/DDBJ whole genome shotgun (WGS) entry which is preliminary data.</text>
</comment>
<gene>
    <name evidence="1" type="ORF">HID58_014726</name>
</gene>
<keyword evidence="2" id="KW-1185">Reference proteome</keyword>
<accession>A0ABQ8DI29</accession>
<name>A0ABQ8DI29_BRANA</name>
<dbReference type="EMBL" id="JAGKQM010000004">
    <property type="protein sequence ID" value="KAH0928999.1"/>
    <property type="molecule type" value="Genomic_DNA"/>
</dbReference>
<feature type="non-terminal residue" evidence="1">
    <location>
        <position position="62"/>
    </location>
</feature>
<organism evidence="1 2">
    <name type="scientific">Brassica napus</name>
    <name type="common">Rape</name>
    <dbReference type="NCBI Taxonomy" id="3708"/>
    <lineage>
        <taxon>Eukaryota</taxon>
        <taxon>Viridiplantae</taxon>
        <taxon>Streptophyta</taxon>
        <taxon>Embryophyta</taxon>
        <taxon>Tracheophyta</taxon>
        <taxon>Spermatophyta</taxon>
        <taxon>Magnoliopsida</taxon>
        <taxon>eudicotyledons</taxon>
        <taxon>Gunneridae</taxon>
        <taxon>Pentapetalae</taxon>
        <taxon>rosids</taxon>
        <taxon>malvids</taxon>
        <taxon>Brassicales</taxon>
        <taxon>Brassicaceae</taxon>
        <taxon>Brassiceae</taxon>
        <taxon>Brassica</taxon>
    </lineage>
</organism>
<evidence type="ECO:0000313" key="2">
    <source>
        <dbReference type="Proteomes" id="UP000824890"/>
    </source>
</evidence>
<dbReference type="Proteomes" id="UP000824890">
    <property type="component" value="Unassembled WGS sequence"/>
</dbReference>
<reference evidence="1 2" key="1">
    <citation type="submission" date="2021-05" db="EMBL/GenBank/DDBJ databases">
        <title>Genome Assembly of Synthetic Allotetraploid Brassica napus Reveals Homoeologous Exchanges between Subgenomes.</title>
        <authorList>
            <person name="Davis J.T."/>
        </authorList>
    </citation>
    <scope>NUCLEOTIDE SEQUENCE [LARGE SCALE GENOMIC DNA]</scope>
    <source>
        <strain evidence="2">cv. Da-Ae</strain>
        <tissue evidence="1">Seedling</tissue>
    </source>
</reference>
<sequence>MPATKRDRGYGGNCSNLDSLHTNAFGLQRSLKQPHDENWNIRRCGQRRYPQLCDTLAETPRP</sequence>